<proteinExistence type="inferred from homology"/>
<dbReference type="InterPro" id="IPR036282">
    <property type="entry name" value="Glutathione-S-Trfase_C_sf"/>
</dbReference>
<dbReference type="EMBL" id="JAVRRD010000024">
    <property type="protein sequence ID" value="KAK5047767.1"/>
    <property type="molecule type" value="Genomic_DNA"/>
</dbReference>
<evidence type="ECO:0000259" key="4">
    <source>
        <dbReference type="PROSITE" id="PS50405"/>
    </source>
</evidence>
<comment type="similarity">
    <text evidence="1">Belongs to the GST superfamily.</text>
</comment>
<dbReference type="GeneID" id="89974604"/>
<dbReference type="Pfam" id="PF13409">
    <property type="entry name" value="GST_N_2"/>
    <property type="match status" value="1"/>
</dbReference>
<dbReference type="InterPro" id="IPR036249">
    <property type="entry name" value="Thioredoxin-like_sf"/>
</dbReference>
<feature type="coiled-coil region" evidence="2">
    <location>
        <begin position="537"/>
        <end position="571"/>
    </location>
</feature>
<dbReference type="SUPFAM" id="SSF57997">
    <property type="entry name" value="Tropomyosin"/>
    <property type="match status" value="1"/>
</dbReference>
<evidence type="ECO:0000256" key="1">
    <source>
        <dbReference type="ARBA" id="ARBA00007409"/>
    </source>
</evidence>
<feature type="coiled-coil region" evidence="2">
    <location>
        <begin position="404"/>
        <end position="508"/>
    </location>
</feature>
<evidence type="ECO:0000313" key="5">
    <source>
        <dbReference type="EMBL" id="KAK5047767.1"/>
    </source>
</evidence>
<dbReference type="Gene3D" id="1.10.287.1490">
    <property type="match status" value="1"/>
</dbReference>
<evidence type="ECO:0008006" key="7">
    <source>
        <dbReference type="Google" id="ProtNLM"/>
    </source>
</evidence>
<dbReference type="AlphaFoldDB" id="A0AAV9N3D5"/>
<dbReference type="InterPro" id="IPR004046">
    <property type="entry name" value="GST_C"/>
</dbReference>
<dbReference type="SUPFAM" id="SSF52833">
    <property type="entry name" value="Thioredoxin-like"/>
    <property type="match status" value="1"/>
</dbReference>
<sequence>METLNHHDHFHHHNDTAPEKLAVIRLNSNGLDDDLISNAGTVDITRGSGIARSASLRSYRRQSSLLRSSSRMESSSYFKHSAELTAQAESKFMVLMEVMATASKEASSLKAIWESMKHERELLLEKHEALVSQTTDLTAELRTREDERSRSNTDVVDWKRKVEKLLIDLATSHESTAAEKKHVQEREKDLEKIRVELREARDIAFRKDTQNERELETLRGKLKHAEHERDTITQTSEKQHRDLNRAIRERSEETNKLNEVTASYEATQKDVHSLTSHLKTVEAECAASNQTAARLHEELKRAKQKSADDAREVIEITEKYQKVVREATRVKETLGVIELERDEHLRSVETLRRQLNAQKLDHDELTTRFTSLSRDYEVNKRDIIAAQDNLKTSELSRDKHIKTLERTRESLQSVTHQRDELADEHNTVIKRLEEQKHHSSRASEGLTKAEDKISELKVEISAVNEKFVHLQHERDDAYSKSKHHLTEISQLRERIASLEHQKRDAIESRTSISAELEKLRTEYSQITETITSFHDDSDDMELEIQNLRALAHEAQEERERAVSARESADRERDTYISSDLSMSSIRQPSGLIANKGIELLTAGTPNGFKISILLEELREAYGREYQCQNIDIFRNNDHKEAWFIEYGPNGRIPVIIDHDKGGFAVMETLAIMNYLTCHYDPEHKFSFEDSLDTSTAEQWLAWQHAGLGPMQSQANFYYRFCPERHLFSTQRFFGETERLFGVLDARLSQRDYLAGSGRGRYSIADIACWPFIDSCFVTGIDVQKFQNVHAWWERIEDRPAVKRGMKIPSGQEFPYGIKAIRKYAGVDAEALKQNETSLKQALAEAQEKYNYVYRSP</sequence>
<dbReference type="SFLD" id="SFLDG01151">
    <property type="entry name" value="Main.2:_Nu-like"/>
    <property type="match status" value="1"/>
</dbReference>
<dbReference type="Gene3D" id="3.40.30.10">
    <property type="entry name" value="Glutaredoxin"/>
    <property type="match status" value="1"/>
</dbReference>
<dbReference type="CDD" id="cd03048">
    <property type="entry name" value="GST_N_Ure2p_like"/>
    <property type="match status" value="1"/>
</dbReference>
<dbReference type="PANTHER" id="PTHR44051:SF6">
    <property type="entry name" value="GLUTATHIONE S-TRANSFERASE II"/>
    <property type="match status" value="1"/>
</dbReference>
<feature type="domain" description="GST C-terminal" evidence="4">
    <location>
        <begin position="689"/>
        <end position="826"/>
    </location>
</feature>
<name>A0AAV9N3D5_9EURO</name>
<dbReference type="InterPro" id="IPR010987">
    <property type="entry name" value="Glutathione-S-Trfase_C-like"/>
</dbReference>
<gene>
    <name evidence="5" type="ORF">LTR84_006432</name>
</gene>
<reference evidence="5 6" key="1">
    <citation type="submission" date="2023-08" db="EMBL/GenBank/DDBJ databases">
        <title>Black Yeasts Isolated from many extreme environments.</title>
        <authorList>
            <person name="Coleine C."/>
            <person name="Stajich J.E."/>
            <person name="Selbmann L."/>
        </authorList>
    </citation>
    <scope>NUCLEOTIDE SEQUENCE [LARGE SCALE GENOMIC DNA]</scope>
    <source>
        <strain evidence="5 6">CCFEE 5792</strain>
    </source>
</reference>
<feature type="coiled-coil region" evidence="2">
    <location>
        <begin position="180"/>
        <end position="312"/>
    </location>
</feature>
<dbReference type="PROSITE" id="PS50404">
    <property type="entry name" value="GST_NTER"/>
    <property type="match status" value="1"/>
</dbReference>
<evidence type="ECO:0000313" key="6">
    <source>
        <dbReference type="Proteomes" id="UP001358417"/>
    </source>
</evidence>
<keyword evidence="2" id="KW-0175">Coiled coil</keyword>
<dbReference type="RefSeq" id="XP_064703294.1">
    <property type="nucleotide sequence ID" value="XM_064849993.1"/>
</dbReference>
<protein>
    <recommendedName>
        <fullName evidence="7">Glutathione S-transferase</fullName>
    </recommendedName>
</protein>
<dbReference type="PROSITE" id="PS50405">
    <property type="entry name" value="GST_CTER"/>
    <property type="match status" value="1"/>
</dbReference>
<comment type="caution">
    <text evidence="5">The sequence shown here is derived from an EMBL/GenBank/DDBJ whole genome shotgun (WGS) entry which is preliminary data.</text>
</comment>
<dbReference type="SFLD" id="SFLDS00019">
    <property type="entry name" value="Glutathione_Transferase_(cytos"/>
    <property type="match status" value="1"/>
</dbReference>
<dbReference type="SFLD" id="SFLDG00358">
    <property type="entry name" value="Main_(cytGST)"/>
    <property type="match status" value="1"/>
</dbReference>
<organism evidence="5 6">
    <name type="scientific">Exophiala bonariae</name>
    <dbReference type="NCBI Taxonomy" id="1690606"/>
    <lineage>
        <taxon>Eukaryota</taxon>
        <taxon>Fungi</taxon>
        <taxon>Dikarya</taxon>
        <taxon>Ascomycota</taxon>
        <taxon>Pezizomycotina</taxon>
        <taxon>Eurotiomycetes</taxon>
        <taxon>Chaetothyriomycetidae</taxon>
        <taxon>Chaetothyriales</taxon>
        <taxon>Herpotrichiellaceae</taxon>
        <taxon>Exophiala</taxon>
    </lineage>
</organism>
<keyword evidence="6" id="KW-1185">Reference proteome</keyword>
<dbReference type="Proteomes" id="UP001358417">
    <property type="component" value="Unassembled WGS sequence"/>
</dbReference>
<dbReference type="Gene3D" id="1.20.1050.10">
    <property type="match status" value="1"/>
</dbReference>
<evidence type="ECO:0000259" key="3">
    <source>
        <dbReference type="PROSITE" id="PS50404"/>
    </source>
</evidence>
<accession>A0AAV9N3D5</accession>
<evidence type="ECO:0000256" key="2">
    <source>
        <dbReference type="SAM" id="Coils"/>
    </source>
</evidence>
<dbReference type="SUPFAM" id="SSF47616">
    <property type="entry name" value="GST C-terminal domain-like"/>
    <property type="match status" value="1"/>
</dbReference>
<dbReference type="InterPro" id="IPR040079">
    <property type="entry name" value="Glutathione_S-Trfase"/>
</dbReference>
<dbReference type="InterPro" id="IPR004045">
    <property type="entry name" value="Glutathione_S-Trfase_N"/>
</dbReference>
<dbReference type="PANTHER" id="PTHR44051">
    <property type="entry name" value="GLUTATHIONE S-TRANSFERASE-RELATED"/>
    <property type="match status" value="1"/>
</dbReference>
<feature type="domain" description="GST N-terminal" evidence="3">
    <location>
        <begin position="594"/>
        <end position="683"/>
    </location>
</feature>
<dbReference type="Pfam" id="PF00043">
    <property type="entry name" value="GST_C"/>
    <property type="match status" value="1"/>
</dbReference>